<dbReference type="InterPro" id="IPR050166">
    <property type="entry name" value="ABC_transporter_ATP-bind"/>
</dbReference>
<keyword evidence="2" id="KW-0813">Transport</keyword>
<dbReference type="GO" id="GO:0005524">
    <property type="term" value="F:ATP binding"/>
    <property type="evidence" value="ECO:0007669"/>
    <property type="project" value="UniProtKB-KW"/>
</dbReference>
<dbReference type="AlphaFoldDB" id="A0A934MCU1"/>
<evidence type="ECO:0000256" key="2">
    <source>
        <dbReference type="ARBA" id="ARBA00022448"/>
    </source>
</evidence>
<proteinExistence type="inferred from homology"/>
<evidence type="ECO:0000313" key="4">
    <source>
        <dbReference type="EMBL" id="MBJ3775632.1"/>
    </source>
</evidence>
<comment type="caution">
    <text evidence="4">The sequence shown here is derived from an EMBL/GenBank/DDBJ whole genome shotgun (WGS) entry which is preliminary data.</text>
</comment>
<name>A0A934MCU1_9HYPH</name>
<dbReference type="Pfam" id="PF00005">
    <property type="entry name" value="ABC_tran"/>
    <property type="match status" value="1"/>
</dbReference>
<reference evidence="4" key="1">
    <citation type="submission" date="2020-12" db="EMBL/GenBank/DDBJ databases">
        <title>Bacterial taxonomy.</title>
        <authorList>
            <person name="Pan X."/>
        </authorList>
    </citation>
    <scope>NUCLEOTIDE SEQUENCE</scope>
    <source>
        <strain evidence="4">B2012</strain>
    </source>
</reference>
<dbReference type="SUPFAM" id="SSF52540">
    <property type="entry name" value="P-loop containing nucleoside triphosphate hydrolases"/>
    <property type="match status" value="1"/>
</dbReference>
<dbReference type="EMBL" id="JAEKJA010000005">
    <property type="protein sequence ID" value="MBJ3775632.1"/>
    <property type="molecule type" value="Genomic_DNA"/>
</dbReference>
<sequence length="137" mass="15345">LAGFENARPHQLSGGMRQRVAICRALVYDPDILLMDEPFSALDAITRDEMGEAMLDIWERHHKTALFVTHSIREAVLLADRVLVMARRPSKIVEDLRLPFGRPRDASVADTKEFTEICAHLKSIIEHNRKGAAMGAG</sequence>
<dbReference type="Proteomes" id="UP000609531">
    <property type="component" value="Unassembled WGS sequence"/>
</dbReference>
<dbReference type="GO" id="GO:0016887">
    <property type="term" value="F:ATP hydrolysis activity"/>
    <property type="evidence" value="ECO:0007669"/>
    <property type="project" value="InterPro"/>
</dbReference>
<accession>A0A934MCU1</accession>
<comment type="similarity">
    <text evidence="1">Belongs to the ABC transporter superfamily.</text>
</comment>
<evidence type="ECO:0000313" key="5">
    <source>
        <dbReference type="Proteomes" id="UP000609531"/>
    </source>
</evidence>
<organism evidence="4 5">
    <name type="scientific">Acuticoccus mangrovi</name>
    <dbReference type="NCBI Taxonomy" id="2796142"/>
    <lineage>
        <taxon>Bacteria</taxon>
        <taxon>Pseudomonadati</taxon>
        <taxon>Pseudomonadota</taxon>
        <taxon>Alphaproteobacteria</taxon>
        <taxon>Hyphomicrobiales</taxon>
        <taxon>Amorphaceae</taxon>
        <taxon>Acuticoccus</taxon>
    </lineage>
</organism>
<protein>
    <submittedName>
        <fullName evidence="4">ABC transporter ATP-binding protein</fullName>
    </submittedName>
</protein>
<dbReference type="RefSeq" id="WP_198881511.1">
    <property type="nucleotide sequence ID" value="NZ_JAEKJA010000005.1"/>
</dbReference>
<dbReference type="PANTHER" id="PTHR42788:SF13">
    <property type="entry name" value="ALIPHATIC SULFONATES IMPORT ATP-BINDING PROTEIN SSUB"/>
    <property type="match status" value="1"/>
</dbReference>
<dbReference type="InterPro" id="IPR027417">
    <property type="entry name" value="P-loop_NTPase"/>
</dbReference>
<keyword evidence="4" id="KW-0547">Nucleotide-binding</keyword>
<dbReference type="PANTHER" id="PTHR42788">
    <property type="entry name" value="TAURINE IMPORT ATP-BINDING PROTEIN-RELATED"/>
    <property type="match status" value="1"/>
</dbReference>
<feature type="non-terminal residue" evidence="4">
    <location>
        <position position="1"/>
    </location>
</feature>
<keyword evidence="5" id="KW-1185">Reference proteome</keyword>
<gene>
    <name evidence="4" type="ORF">JCR33_08050</name>
</gene>
<evidence type="ECO:0000256" key="1">
    <source>
        <dbReference type="ARBA" id="ARBA00005417"/>
    </source>
</evidence>
<feature type="domain" description="ABC transporter" evidence="3">
    <location>
        <begin position="8"/>
        <end position="39"/>
    </location>
</feature>
<dbReference type="Gene3D" id="3.40.50.300">
    <property type="entry name" value="P-loop containing nucleotide triphosphate hydrolases"/>
    <property type="match status" value="1"/>
</dbReference>
<dbReference type="InterPro" id="IPR003439">
    <property type="entry name" value="ABC_transporter-like_ATP-bd"/>
</dbReference>
<keyword evidence="4" id="KW-0067">ATP-binding</keyword>
<evidence type="ECO:0000259" key="3">
    <source>
        <dbReference type="Pfam" id="PF00005"/>
    </source>
</evidence>